<gene>
    <name evidence="1" type="ORF">H4683_002007</name>
</gene>
<organism evidence="1 2">
    <name type="scientific">Sporosarcina limicola</name>
    <dbReference type="NCBI Taxonomy" id="34101"/>
    <lineage>
        <taxon>Bacteria</taxon>
        <taxon>Bacillati</taxon>
        <taxon>Bacillota</taxon>
        <taxon>Bacilli</taxon>
        <taxon>Bacillales</taxon>
        <taxon>Caryophanaceae</taxon>
        <taxon>Sporosarcina</taxon>
    </lineage>
</organism>
<keyword evidence="2" id="KW-1185">Reference proteome</keyword>
<protein>
    <submittedName>
        <fullName evidence="1">Uncharacterized protein</fullName>
    </submittedName>
</protein>
<dbReference type="Proteomes" id="UP000658225">
    <property type="component" value="Unassembled WGS sequence"/>
</dbReference>
<dbReference type="AlphaFoldDB" id="A0A927MHS1"/>
<evidence type="ECO:0000313" key="2">
    <source>
        <dbReference type="Proteomes" id="UP000658225"/>
    </source>
</evidence>
<evidence type="ECO:0000313" key="1">
    <source>
        <dbReference type="EMBL" id="MBE1554929.1"/>
    </source>
</evidence>
<dbReference type="RefSeq" id="WP_192598672.1">
    <property type="nucleotide sequence ID" value="NZ_JADBEL010000009.1"/>
</dbReference>
<sequence length="61" mass="7355">MNFHRSELSPFAQALRKHYLHSNWKMRLPDAIPIVVDGELFWYGAKMMEAVDYFKEQFYSL</sequence>
<comment type="caution">
    <text evidence="1">The sequence shown here is derived from an EMBL/GenBank/DDBJ whole genome shotgun (WGS) entry which is preliminary data.</text>
</comment>
<proteinExistence type="predicted"/>
<name>A0A927MHS1_9BACL</name>
<accession>A0A927MHS1</accession>
<reference evidence="1" key="1">
    <citation type="submission" date="2020-10" db="EMBL/GenBank/DDBJ databases">
        <title>Genomic Encyclopedia of Type Strains, Phase IV (KMG-IV): sequencing the most valuable type-strain genomes for metagenomic binning, comparative biology and taxonomic classification.</title>
        <authorList>
            <person name="Goeker M."/>
        </authorList>
    </citation>
    <scope>NUCLEOTIDE SEQUENCE</scope>
    <source>
        <strain evidence="1">DSM 13886</strain>
    </source>
</reference>
<dbReference type="EMBL" id="JADBEL010000009">
    <property type="protein sequence ID" value="MBE1554929.1"/>
    <property type="molecule type" value="Genomic_DNA"/>
</dbReference>